<dbReference type="AlphaFoldDB" id="A0A3L7J913"/>
<evidence type="ECO:0000256" key="3">
    <source>
        <dbReference type="ARBA" id="ARBA00012438"/>
    </source>
</evidence>
<dbReference type="FunFam" id="1.10.287.130:FF:000001">
    <property type="entry name" value="Two-component sensor histidine kinase"/>
    <property type="match status" value="1"/>
</dbReference>
<evidence type="ECO:0000256" key="9">
    <source>
        <dbReference type="ARBA" id="ARBA00022989"/>
    </source>
</evidence>
<dbReference type="SUPFAM" id="SSF55874">
    <property type="entry name" value="ATPase domain of HSP90 chaperone/DNA topoisomerase II/histidine kinase"/>
    <property type="match status" value="1"/>
</dbReference>
<dbReference type="GO" id="GO:0005886">
    <property type="term" value="C:plasma membrane"/>
    <property type="evidence" value="ECO:0007669"/>
    <property type="project" value="UniProtKB-SubCell"/>
</dbReference>
<feature type="transmembrane region" description="Helical" evidence="12">
    <location>
        <begin position="67"/>
        <end position="92"/>
    </location>
</feature>
<reference evidence="15 16" key="1">
    <citation type="submission" date="2018-10" db="EMBL/GenBank/DDBJ databases">
        <title>Notoacmeibacter sp. M2BS9Y-3-1, whole genome shotgun sequence.</title>
        <authorList>
            <person name="Tuo L."/>
        </authorList>
    </citation>
    <scope>NUCLEOTIDE SEQUENCE [LARGE SCALE GENOMIC DNA]</scope>
    <source>
        <strain evidence="15 16">M2BS9Y-3-1</strain>
    </source>
</reference>
<sequence>MDSIIAMIEGGSVIVVAVLCCIFFGATLKRSFWLGGLVYGVVFAVTGAIVMSNSIEIIPGVRTDPRNAVAALSGAIGGPLSALISAAVMMLIRLSYGGMGAVPGAAAIGSAAVASVLLWGWWAMWRGREPSKEYIFYQALAAATVPTLTIFFLSSVPMDVFIRSASLFAPTNFLAVLLLGGLIVSEQQRRWAIGSNAEKEAQLVAVANNAPGMLFQLTLDPQGRLHFLYVSGGSRRVFGIPRETFLASPNFLYTLLGEEDGQRLRTLLATSAETGNRWSLEVTYIHPLNHRVWLQLTAEPRLDSQERLVWDGSIFDITNQKRNEAMKNEFVATVSHELRTPLTSIHGALSLLSSGAQGDLPAPTRRLLSLALHNSERLKNLINDILDIEKIESGSMPFMISSHPLDPLIVQAIEANANFGTAEGVDVRFENGAPGAAALIDPERFNQIIDNLLSNALKFSPAGGRVVVGLKRDGHRVRISVSDDGPGIPASFQPRLFEKFEQLESVDNRSKGGTGLGLSICKALVERMDGSITFETQPGKGTTFIVEFPAVEALPQRDEAERRSAGLAGTSFQVLCIGTSADFSVGINEPVSAGTVIEQVCSQEAALNKLSSTDFDLVVRGAGFSEQAWESVQPAIPDSTVVVELSARGHSCDLTDILATVLKQKITDGAEDDRQEPLGKIQATQV</sequence>
<dbReference type="SUPFAM" id="SSF47384">
    <property type="entry name" value="Homodimeric domain of signal transducing histidine kinase"/>
    <property type="match status" value="1"/>
</dbReference>
<dbReference type="InterPro" id="IPR050736">
    <property type="entry name" value="Sensor_HK_Regulatory"/>
</dbReference>
<evidence type="ECO:0000256" key="2">
    <source>
        <dbReference type="ARBA" id="ARBA00004651"/>
    </source>
</evidence>
<name>A0A3L7J913_9HYPH</name>
<dbReference type="Gene3D" id="3.30.450.20">
    <property type="entry name" value="PAS domain"/>
    <property type="match status" value="1"/>
</dbReference>
<dbReference type="SMART" id="SM00387">
    <property type="entry name" value="HATPase_c"/>
    <property type="match status" value="1"/>
</dbReference>
<dbReference type="RefSeq" id="WP_121644184.1">
    <property type="nucleotide sequence ID" value="NZ_RCWN01000001.1"/>
</dbReference>
<feature type="transmembrane region" description="Helical" evidence="12">
    <location>
        <begin position="134"/>
        <end position="154"/>
    </location>
</feature>
<feature type="transmembrane region" description="Helical" evidence="12">
    <location>
        <begin position="32"/>
        <end position="55"/>
    </location>
</feature>
<dbReference type="CDD" id="cd00130">
    <property type="entry name" value="PAS"/>
    <property type="match status" value="1"/>
</dbReference>
<keyword evidence="7 12" id="KW-0812">Transmembrane</keyword>
<evidence type="ECO:0000256" key="6">
    <source>
        <dbReference type="ARBA" id="ARBA00022679"/>
    </source>
</evidence>
<dbReference type="Pfam" id="PF02518">
    <property type="entry name" value="HATPase_c"/>
    <property type="match status" value="1"/>
</dbReference>
<dbReference type="PROSITE" id="PS50112">
    <property type="entry name" value="PAS"/>
    <property type="match status" value="1"/>
</dbReference>
<comment type="catalytic activity">
    <reaction evidence="1">
        <text>ATP + protein L-histidine = ADP + protein N-phospho-L-histidine.</text>
        <dbReference type="EC" id="2.7.13.3"/>
    </reaction>
</comment>
<accession>A0A3L7J913</accession>
<dbReference type="InterPro" id="IPR011620">
    <property type="entry name" value="Sig_transdc_His_kinase_LytS_TM"/>
</dbReference>
<evidence type="ECO:0000256" key="8">
    <source>
        <dbReference type="ARBA" id="ARBA00022777"/>
    </source>
</evidence>
<dbReference type="EC" id="2.7.13.3" evidence="3"/>
<evidence type="ECO:0000256" key="1">
    <source>
        <dbReference type="ARBA" id="ARBA00000085"/>
    </source>
</evidence>
<feature type="transmembrane region" description="Helical" evidence="12">
    <location>
        <begin position="160"/>
        <end position="184"/>
    </location>
</feature>
<dbReference type="GO" id="GO:0000155">
    <property type="term" value="F:phosphorelay sensor kinase activity"/>
    <property type="evidence" value="ECO:0007669"/>
    <property type="project" value="InterPro"/>
</dbReference>
<dbReference type="InterPro" id="IPR013655">
    <property type="entry name" value="PAS_fold_3"/>
</dbReference>
<dbReference type="CDD" id="cd00082">
    <property type="entry name" value="HisKA"/>
    <property type="match status" value="1"/>
</dbReference>
<dbReference type="Pfam" id="PF00512">
    <property type="entry name" value="HisKA"/>
    <property type="match status" value="1"/>
</dbReference>
<proteinExistence type="predicted"/>
<dbReference type="PROSITE" id="PS50109">
    <property type="entry name" value="HIS_KIN"/>
    <property type="match status" value="1"/>
</dbReference>
<comment type="caution">
    <text evidence="15">The sequence shown here is derived from an EMBL/GenBank/DDBJ whole genome shotgun (WGS) entry which is preliminary data.</text>
</comment>
<dbReference type="InterPro" id="IPR004358">
    <property type="entry name" value="Sig_transdc_His_kin-like_C"/>
</dbReference>
<dbReference type="EMBL" id="RCWN01000001">
    <property type="protein sequence ID" value="RLQ87217.1"/>
    <property type="molecule type" value="Genomic_DNA"/>
</dbReference>
<dbReference type="InterPro" id="IPR036890">
    <property type="entry name" value="HATPase_C_sf"/>
</dbReference>
<dbReference type="CDD" id="cd16922">
    <property type="entry name" value="HATPase_EvgS-ArcB-TorS-like"/>
    <property type="match status" value="1"/>
</dbReference>
<evidence type="ECO:0000256" key="7">
    <source>
        <dbReference type="ARBA" id="ARBA00022692"/>
    </source>
</evidence>
<feature type="domain" description="Histidine kinase" evidence="13">
    <location>
        <begin position="333"/>
        <end position="552"/>
    </location>
</feature>
<keyword evidence="16" id="KW-1185">Reference proteome</keyword>
<dbReference type="PRINTS" id="PR00344">
    <property type="entry name" value="BCTRLSENSOR"/>
</dbReference>
<keyword evidence="11 12" id="KW-0472">Membrane</keyword>
<keyword evidence="4" id="KW-1003">Cell membrane</keyword>
<evidence type="ECO:0000256" key="10">
    <source>
        <dbReference type="ARBA" id="ARBA00023012"/>
    </source>
</evidence>
<dbReference type="InterPro" id="IPR005467">
    <property type="entry name" value="His_kinase_dom"/>
</dbReference>
<dbReference type="SUPFAM" id="SSF55785">
    <property type="entry name" value="PYP-like sensor domain (PAS domain)"/>
    <property type="match status" value="1"/>
</dbReference>
<dbReference type="FunFam" id="3.30.565.10:FF:000006">
    <property type="entry name" value="Sensor histidine kinase WalK"/>
    <property type="match status" value="1"/>
</dbReference>
<evidence type="ECO:0000313" key="16">
    <source>
        <dbReference type="Proteomes" id="UP000281094"/>
    </source>
</evidence>
<dbReference type="Gene3D" id="1.10.287.130">
    <property type="match status" value="1"/>
</dbReference>
<organism evidence="15 16">
    <name type="scientific">Notoacmeibacter ruber</name>
    <dbReference type="NCBI Taxonomy" id="2670375"/>
    <lineage>
        <taxon>Bacteria</taxon>
        <taxon>Pseudomonadati</taxon>
        <taxon>Pseudomonadota</taxon>
        <taxon>Alphaproteobacteria</taxon>
        <taxon>Hyphomicrobiales</taxon>
        <taxon>Notoacmeibacteraceae</taxon>
        <taxon>Notoacmeibacter</taxon>
    </lineage>
</organism>
<keyword evidence="6" id="KW-0808">Transferase</keyword>
<keyword evidence="5" id="KW-0597">Phosphoprotein</keyword>
<dbReference type="GO" id="GO:0071555">
    <property type="term" value="P:cell wall organization"/>
    <property type="evidence" value="ECO:0007669"/>
    <property type="project" value="InterPro"/>
</dbReference>
<evidence type="ECO:0000259" key="14">
    <source>
        <dbReference type="PROSITE" id="PS50112"/>
    </source>
</evidence>
<dbReference type="InterPro" id="IPR003594">
    <property type="entry name" value="HATPase_dom"/>
</dbReference>
<dbReference type="InterPro" id="IPR035965">
    <property type="entry name" value="PAS-like_dom_sf"/>
</dbReference>
<dbReference type="SMART" id="SM00388">
    <property type="entry name" value="HisKA"/>
    <property type="match status" value="1"/>
</dbReference>
<evidence type="ECO:0000256" key="11">
    <source>
        <dbReference type="ARBA" id="ARBA00023136"/>
    </source>
</evidence>
<feature type="domain" description="PAS" evidence="14">
    <location>
        <begin position="199"/>
        <end position="275"/>
    </location>
</feature>
<dbReference type="PANTHER" id="PTHR43711:SF1">
    <property type="entry name" value="HISTIDINE KINASE 1"/>
    <property type="match status" value="1"/>
</dbReference>
<dbReference type="Gene3D" id="3.30.565.10">
    <property type="entry name" value="Histidine kinase-like ATPase, C-terminal domain"/>
    <property type="match status" value="1"/>
</dbReference>
<evidence type="ECO:0000259" key="13">
    <source>
        <dbReference type="PROSITE" id="PS50109"/>
    </source>
</evidence>
<evidence type="ECO:0000256" key="4">
    <source>
        <dbReference type="ARBA" id="ARBA00022475"/>
    </source>
</evidence>
<feature type="transmembrane region" description="Helical" evidence="12">
    <location>
        <begin position="104"/>
        <end position="122"/>
    </location>
</feature>
<keyword evidence="10" id="KW-0902">Two-component regulatory system</keyword>
<dbReference type="InterPro" id="IPR036097">
    <property type="entry name" value="HisK_dim/P_sf"/>
</dbReference>
<keyword evidence="9 12" id="KW-1133">Transmembrane helix</keyword>
<evidence type="ECO:0000256" key="12">
    <source>
        <dbReference type="SAM" id="Phobius"/>
    </source>
</evidence>
<keyword evidence="8" id="KW-0418">Kinase</keyword>
<dbReference type="Proteomes" id="UP000281094">
    <property type="component" value="Unassembled WGS sequence"/>
</dbReference>
<dbReference type="InterPro" id="IPR003661">
    <property type="entry name" value="HisK_dim/P_dom"/>
</dbReference>
<protein>
    <recommendedName>
        <fullName evidence="3">histidine kinase</fullName>
        <ecNumber evidence="3">2.7.13.3</ecNumber>
    </recommendedName>
</protein>
<dbReference type="PANTHER" id="PTHR43711">
    <property type="entry name" value="TWO-COMPONENT HISTIDINE KINASE"/>
    <property type="match status" value="1"/>
</dbReference>
<gene>
    <name evidence="15" type="ORF">D8780_02320</name>
</gene>
<feature type="transmembrane region" description="Helical" evidence="12">
    <location>
        <begin position="7"/>
        <end position="26"/>
    </location>
</feature>
<evidence type="ECO:0000313" key="15">
    <source>
        <dbReference type="EMBL" id="RLQ87217.1"/>
    </source>
</evidence>
<dbReference type="Pfam" id="PF08447">
    <property type="entry name" value="PAS_3"/>
    <property type="match status" value="1"/>
</dbReference>
<comment type="subcellular location">
    <subcellularLocation>
        <location evidence="2">Cell membrane</location>
        <topology evidence="2">Multi-pass membrane protein</topology>
    </subcellularLocation>
</comment>
<dbReference type="InterPro" id="IPR000014">
    <property type="entry name" value="PAS"/>
</dbReference>
<evidence type="ECO:0000256" key="5">
    <source>
        <dbReference type="ARBA" id="ARBA00022553"/>
    </source>
</evidence>
<dbReference type="Pfam" id="PF07694">
    <property type="entry name" value="5TM-5TMR_LYT"/>
    <property type="match status" value="1"/>
</dbReference>